<dbReference type="PANTHER" id="PTHR31618:SF7">
    <property type="entry name" value="MECHANOSENSITIVE ION CHANNEL PROTEIN"/>
    <property type="match status" value="1"/>
</dbReference>
<keyword evidence="8" id="KW-0407">Ion channel</keyword>
<dbReference type="FunFam" id="2.30.30.60:FF:000003">
    <property type="entry name" value="Predicted mechanosensitive ion channel"/>
    <property type="match status" value="1"/>
</dbReference>
<feature type="compositionally biased region" description="Low complexity" evidence="10">
    <location>
        <begin position="29"/>
        <end position="42"/>
    </location>
</feature>
<feature type="domain" description="Mechanosensitive ion channel protein Msy1/2-like transmembrane" evidence="13">
    <location>
        <begin position="111"/>
        <end position="251"/>
    </location>
</feature>
<dbReference type="SMR" id="A0A067ECY1"/>
<dbReference type="PANTHER" id="PTHR31618">
    <property type="entry name" value="MECHANOSENSITIVE ION CHANNEL PROTEIN 5"/>
    <property type="match status" value="1"/>
</dbReference>
<evidence type="ECO:0000256" key="1">
    <source>
        <dbReference type="ARBA" id="ARBA00004127"/>
    </source>
</evidence>
<organism evidence="14 15">
    <name type="scientific">Citrus sinensis</name>
    <name type="common">Sweet orange</name>
    <name type="synonym">Citrus aurantium var. sinensis</name>
    <dbReference type="NCBI Taxonomy" id="2711"/>
    <lineage>
        <taxon>Eukaryota</taxon>
        <taxon>Viridiplantae</taxon>
        <taxon>Streptophyta</taxon>
        <taxon>Embryophyta</taxon>
        <taxon>Tracheophyta</taxon>
        <taxon>Spermatophyta</taxon>
        <taxon>Magnoliopsida</taxon>
        <taxon>eudicotyledons</taxon>
        <taxon>Gunneridae</taxon>
        <taxon>Pentapetalae</taxon>
        <taxon>rosids</taxon>
        <taxon>malvids</taxon>
        <taxon>Sapindales</taxon>
        <taxon>Rutaceae</taxon>
        <taxon>Aurantioideae</taxon>
        <taxon>Citrus</taxon>
    </lineage>
</organism>
<evidence type="ECO:0000256" key="2">
    <source>
        <dbReference type="ARBA" id="ARBA00008017"/>
    </source>
</evidence>
<dbReference type="Proteomes" id="UP000027120">
    <property type="component" value="Unassembled WGS sequence"/>
</dbReference>
<dbReference type="PaxDb" id="2711-XP_006484621.1"/>
<comment type="subcellular location">
    <subcellularLocation>
        <location evidence="1">Endomembrane system</location>
        <topology evidence="1">Multi-pass membrane protein</topology>
    </subcellularLocation>
    <subcellularLocation>
        <location evidence="9">Membrane</location>
    </subcellularLocation>
</comment>
<evidence type="ECO:0000259" key="13">
    <source>
        <dbReference type="Pfam" id="PF25886"/>
    </source>
</evidence>
<keyword evidence="7 9" id="KW-0472">Membrane</keyword>
<dbReference type="InterPro" id="IPR023408">
    <property type="entry name" value="MscS_beta-dom_sf"/>
</dbReference>
<reference evidence="14 15" key="1">
    <citation type="submission" date="2014-04" db="EMBL/GenBank/DDBJ databases">
        <authorList>
            <consortium name="International Citrus Genome Consortium"/>
            <person name="Gmitter F."/>
            <person name="Chen C."/>
            <person name="Farmerie W."/>
            <person name="Harkins T."/>
            <person name="Desany B."/>
            <person name="Mohiuddin M."/>
            <person name="Kodira C."/>
            <person name="Borodovsky M."/>
            <person name="Lomsadze A."/>
            <person name="Burns P."/>
            <person name="Jenkins J."/>
            <person name="Prochnik S."/>
            <person name="Shu S."/>
            <person name="Chapman J."/>
            <person name="Pitluck S."/>
            <person name="Schmutz J."/>
            <person name="Rokhsar D."/>
        </authorList>
    </citation>
    <scope>NUCLEOTIDE SEQUENCE</scope>
</reference>
<dbReference type="GO" id="GO:0006820">
    <property type="term" value="P:monoatomic anion transport"/>
    <property type="evidence" value="ECO:0000318"/>
    <property type="project" value="GO_Central"/>
</dbReference>
<evidence type="ECO:0000256" key="8">
    <source>
        <dbReference type="ARBA" id="ARBA00023303"/>
    </source>
</evidence>
<feature type="transmembrane region" description="Helical" evidence="11">
    <location>
        <begin position="106"/>
        <end position="128"/>
    </location>
</feature>
<keyword evidence="4 11" id="KW-0812">Transmembrane</keyword>
<feature type="transmembrane region" description="Helical" evidence="11">
    <location>
        <begin position="140"/>
        <end position="167"/>
    </location>
</feature>
<feature type="domain" description="Mechanosensitive ion channel MscS" evidence="12">
    <location>
        <begin position="503"/>
        <end position="569"/>
    </location>
</feature>
<evidence type="ECO:0000256" key="10">
    <source>
        <dbReference type="SAM" id="MobiDB-lite"/>
    </source>
</evidence>
<evidence type="ECO:0000256" key="3">
    <source>
        <dbReference type="ARBA" id="ARBA00022448"/>
    </source>
</evidence>
<dbReference type="InterPro" id="IPR006685">
    <property type="entry name" value="MscS_channel_2nd"/>
</dbReference>
<feature type="transmembrane region" description="Helical" evidence="11">
    <location>
        <begin position="462"/>
        <end position="481"/>
    </location>
</feature>
<feature type="transmembrane region" description="Helical" evidence="11">
    <location>
        <begin position="187"/>
        <end position="206"/>
    </location>
</feature>
<feature type="transmembrane region" description="Helical" evidence="11">
    <location>
        <begin position="487"/>
        <end position="505"/>
    </location>
</feature>
<evidence type="ECO:0000313" key="15">
    <source>
        <dbReference type="Proteomes" id="UP000027120"/>
    </source>
</evidence>
<dbReference type="EMBL" id="KK785023">
    <property type="protein sequence ID" value="KDO53059.1"/>
    <property type="molecule type" value="Genomic_DNA"/>
</dbReference>
<keyword evidence="3" id="KW-0813">Transport</keyword>
<dbReference type="Gene3D" id="2.30.30.60">
    <property type="match status" value="1"/>
</dbReference>
<protein>
    <recommendedName>
        <fullName evidence="9">Mechanosensitive ion channel protein</fullName>
    </recommendedName>
</protein>
<keyword evidence="5 11" id="KW-1133">Transmembrane helix</keyword>
<accession>A0A067ECY1</accession>
<name>A0A067ECY1_CITSI</name>
<dbReference type="InterPro" id="IPR016688">
    <property type="entry name" value="MscS-like_plants/fungi"/>
</dbReference>
<dbReference type="AlphaFoldDB" id="A0A067ECY1"/>
<feature type="transmembrane region" description="Helical" evidence="11">
    <location>
        <begin position="226"/>
        <end position="249"/>
    </location>
</feature>
<dbReference type="GO" id="GO:0050982">
    <property type="term" value="P:detection of mechanical stimulus"/>
    <property type="evidence" value="ECO:0000318"/>
    <property type="project" value="GO_Central"/>
</dbReference>
<dbReference type="eggNOG" id="KOG4629">
    <property type="taxonomic scope" value="Eukaryota"/>
</dbReference>
<feature type="region of interest" description="Disordered" evidence="10">
    <location>
        <begin position="28"/>
        <end position="47"/>
    </location>
</feature>
<evidence type="ECO:0000256" key="5">
    <source>
        <dbReference type="ARBA" id="ARBA00022989"/>
    </source>
</evidence>
<dbReference type="InterPro" id="IPR058650">
    <property type="entry name" value="Msy1/2-like"/>
</dbReference>
<comment type="similarity">
    <text evidence="2 9">Belongs to the MscS (TC 1.A.23) family.</text>
</comment>
<keyword evidence="6" id="KW-0406">Ion transport</keyword>
<evidence type="ECO:0000256" key="9">
    <source>
        <dbReference type="PIRNR" id="PIRNR017209"/>
    </source>
</evidence>
<evidence type="ECO:0000256" key="7">
    <source>
        <dbReference type="ARBA" id="ARBA00023136"/>
    </source>
</evidence>
<evidence type="ECO:0000256" key="11">
    <source>
        <dbReference type="SAM" id="Phobius"/>
    </source>
</evidence>
<dbReference type="GO" id="GO:0008381">
    <property type="term" value="F:mechanosensitive monoatomic ion channel activity"/>
    <property type="evidence" value="ECO:0000318"/>
    <property type="project" value="GO_Central"/>
</dbReference>
<dbReference type="Pfam" id="PF25886">
    <property type="entry name" value="Msy1"/>
    <property type="match status" value="1"/>
</dbReference>
<dbReference type="STRING" id="2711.A0A067ECY1"/>
<sequence length="692" mass="78971">METVEKKAAANANDVVIPIADAKDEYLSSRRSQLSTSKSSASPAHARGADLVEETTQLLTSPAANNNNNNKFTDSTGEVNLESYSDEDEDDVHKDKQKRKILKKPYVLIELAAFGCIMALLICSLTVKQLQNHVIWDFKLWKWCVFLLVIVSCRLVTKSLINALLFLIERNSSLRQRFMYYVHGLRIIIRVFVWLSLFLLVRIFLFRHGVKRSKETTKILNYVTRVLASSLVGAALWCLKSFSVLLLAVSFQSKRFFNPIQETIFHQYLIQTLSGPPLMEINEQVRSEAFGMSAGKEKYLIDVRKLKKIKRQKISAWTMKKLIDVARSSKLSVFSNQLEEFAEEEEDGEDGEIFKNANDKSDEELQMYKSIKSEFEAKSAANYIFKNVADTGCDYIGKEQLYRFLIAEEVSLLLNQFEGAAKTEKIQELEFKKWVLKVYNERKALSHFIKQSKAATQELNRLFTGIVVVVIIILWLILMGFLTTQALVFITSQLVLAAFMFGNTVKNIFESIIFLYVMHPFDVGDRCIIDGVQMVVEDIRILTTTLVRYDNEKVFYPNSVLATKPITNFYRSTGNMKDSVEFTIDASMSTVSIEALKSRIQDYLNSKPEHWRPQHKVVVKEIEDANKIRMALHVTHTINFQNYGEKSSRRSKLVLQLKRIFEDLGIGKYHVLPETQVGSAGSAASPVPQPAN</sequence>
<evidence type="ECO:0000259" key="12">
    <source>
        <dbReference type="Pfam" id="PF00924"/>
    </source>
</evidence>
<keyword evidence="15" id="KW-1185">Reference proteome</keyword>
<dbReference type="SUPFAM" id="SSF50182">
    <property type="entry name" value="Sm-like ribonucleoproteins"/>
    <property type="match status" value="1"/>
</dbReference>
<dbReference type="InterPro" id="IPR010920">
    <property type="entry name" value="LSM_dom_sf"/>
</dbReference>
<evidence type="ECO:0000313" key="14">
    <source>
        <dbReference type="EMBL" id="KDO53059.1"/>
    </source>
</evidence>
<dbReference type="GO" id="GO:0005886">
    <property type="term" value="C:plasma membrane"/>
    <property type="evidence" value="ECO:0000318"/>
    <property type="project" value="GO_Central"/>
</dbReference>
<dbReference type="PIRSF" id="PIRSF017209">
    <property type="entry name" value="Memb_At2g17000_prd"/>
    <property type="match status" value="1"/>
</dbReference>
<dbReference type="Pfam" id="PF00924">
    <property type="entry name" value="MS_channel_2nd"/>
    <property type="match status" value="1"/>
</dbReference>
<evidence type="ECO:0000256" key="6">
    <source>
        <dbReference type="ARBA" id="ARBA00023065"/>
    </source>
</evidence>
<evidence type="ECO:0000256" key="4">
    <source>
        <dbReference type="ARBA" id="ARBA00022692"/>
    </source>
</evidence>
<proteinExistence type="inferred from homology"/>
<gene>
    <name evidence="14" type="ORF">CISIN_1g005528mg</name>
</gene>